<keyword evidence="2" id="KW-0732">Signal</keyword>
<proteinExistence type="predicted"/>
<accession>A0A7W3P901</accession>
<reference evidence="3 4" key="1">
    <citation type="submission" date="2020-07" db="EMBL/GenBank/DDBJ databases">
        <title>Sequencing the genomes of 1000 actinobacteria strains.</title>
        <authorList>
            <person name="Klenk H.-P."/>
        </authorList>
    </citation>
    <scope>NUCLEOTIDE SEQUENCE [LARGE SCALE GENOMIC DNA]</scope>
    <source>
        <strain evidence="3 4">DSM 21349</strain>
    </source>
</reference>
<dbReference type="EMBL" id="JACGXA010000001">
    <property type="protein sequence ID" value="MBA8802916.1"/>
    <property type="molecule type" value="Genomic_DNA"/>
</dbReference>
<evidence type="ECO:0000313" key="3">
    <source>
        <dbReference type="EMBL" id="MBA8802916.1"/>
    </source>
</evidence>
<gene>
    <name evidence="3" type="ORF">FB382_001207</name>
</gene>
<feature type="signal peptide" evidence="2">
    <location>
        <begin position="1"/>
        <end position="28"/>
    </location>
</feature>
<evidence type="ECO:0000256" key="2">
    <source>
        <dbReference type="SAM" id="SignalP"/>
    </source>
</evidence>
<feature type="chain" id="PRO_5038930542" description="Lipoprotein" evidence="2">
    <location>
        <begin position="29"/>
        <end position="147"/>
    </location>
</feature>
<sequence>MTRAATTARARRALAASSIVLLGSLLSACGDDSSTPSSADSSSGAPTSQAVPSQGSADNPFDSSLVGPTKGQPGQVLTETLTNTGRLPDAYQVVIDPAEAARVKVSSFTLGPGESAKVKILVLSTPFDVHLKTAGGGAPDTTAMTIS</sequence>
<protein>
    <recommendedName>
        <fullName evidence="5">Lipoprotein</fullName>
    </recommendedName>
</protein>
<feature type="compositionally biased region" description="Low complexity" evidence="1">
    <location>
        <begin position="31"/>
        <end position="48"/>
    </location>
</feature>
<feature type="region of interest" description="Disordered" evidence="1">
    <location>
        <begin position="31"/>
        <end position="76"/>
    </location>
</feature>
<dbReference type="AlphaFoldDB" id="A0A7W3P901"/>
<dbReference type="Proteomes" id="UP000580910">
    <property type="component" value="Unassembled WGS sequence"/>
</dbReference>
<keyword evidence="4" id="KW-1185">Reference proteome</keyword>
<evidence type="ECO:0000313" key="4">
    <source>
        <dbReference type="Proteomes" id="UP000580910"/>
    </source>
</evidence>
<organism evidence="3 4">
    <name type="scientific">Nocardioides ginsengisegetis</name>
    <dbReference type="NCBI Taxonomy" id="661491"/>
    <lineage>
        <taxon>Bacteria</taxon>
        <taxon>Bacillati</taxon>
        <taxon>Actinomycetota</taxon>
        <taxon>Actinomycetes</taxon>
        <taxon>Propionibacteriales</taxon>
        <taxon>Nocardioidaceae</taxon>
        <taxon>Nocardioides</taxon>
    </lineage>
</organism>
<evidence type="ECO:0008006" key="5">
    <source>
        <dbReference type="Google" id="ProtNLM"/>
    </source>
</evidence>
<comment type="caution">
    <text evidence="3">The sequence shown here is derived from an EMBL/GenBank/DDBJ whole genome shotgun (WGS) entry which is preliminary data.</text>
</comment>
<dbReference type="RefSeq" id="WP_182537621.1">
    <property type="nucleotide sequence ID" value="NZ_JACGXA010000001.1"/>
</dbReference>
<evidence type="ECO:0000256" key="1">
    <source>
        <dbReference type="SAM" id="MobiDB-lite"/>
    </source>
</evidence>
<name>A0A7W3P901_9ACTN</name>
<dbReference type="PROSITE" id="PS51257">
    <property type="entry name" value="PROKAR_LIPOPROTEIN"/>
    <property type="match status" value="1"/>
</dbReference>